<dbReference type="PROSITE" id="PS50011">
    <property type="entry name" value="PROTEIN_KINASE_DOM"/>
    <property type="match status" value="1"/>
</dbReference>
<evidence type="ECO:0000256" key="2">
    <source>
        <dbReference type="ARBA" id="ARBA00022840"/>
    </source>
</evidence>
<dbReference type="GeneTree" id="ENSGT00940000162917"/>
<dbReference type="Proteomes" id="UP000823872">
    <property type="component" value="Chromosome F2"/>
</dbReference>
<reference evidence="7 8" key="1">
    <citation type="submission" date="2021-02" db="EMBL/GenBank/DDBJ databases">
        <title>Safari Cat Assemblies.</title>
        <authorList>
            <person name="Bredemeyer K.R."/>
            <person name="Murphy W.J."/>
        </authorList>
    </citation>
    <scope>NUCLEOTIDE SEQUENCE [LARGE SCALE GENOMIC DNA]</scope>
</reference>
<dbReference type="InterPro" id="IPR000719">
    <property type="entry name" value="Prot_kinase_dom"/>
</dbReference>
<keyword evidence="4" id="KW-0808">Transferase</keyword>
<evidence type="ECO:0000313" key="7">
    <source>
        <dbReference type="Ensembl" id="ENSFCTP00005024105.1"/>
    </source>
</evidence>
<name>A0ABI7XNH6_FELCA</name>
<reference evidence="7" key="3">
    <citation type="submission" date="2025-09" db="UniProtKB">
        <authorList>
            <consortium name="Ensembl"/>
        </authorList>
    </citation>
    <scope>IDENTIFICATION</scope>
    <source>
        <strain evidence="7">breed Abyssinian</strain>
    </source>
</reference>
<dbReference type="PROSITE" id="PS00108">
    <property type="entry name" value="PROTEIN_KINASE_ST"/>
    <property type="match status" value="1"/>
</dbReference>
<feature type="binding site" evidence="3">
    <location>
        <position position="149"/>
    </location>
    <ligand>
        <name>ATP</name>
        <dbReference type="ChEBI" id="CHEBI:30616"/>
    </ligand>
</feature>
<dbReference type="InterPro" id="IPR011009">
    <property type="entry name" value="Kinase-like_dom_sf"/>
</dbReference>
<protein>
    <submittedName>
        <fullName evidence="7">Protein serine kinase H2</fullName>
    </submittedName>
</protein>
<dbReference type="SMART" id="SM00220">
    <property type="entry name" value="S_TKc"/>
    <property type="match status" value="1"/>
</dbReference>
<reference evidence="7" key="2">
    <citation type="submission" date="2025-08" db="UniProtKB">
        <authorList>
            <consortium name="Ensembl"/>
        </authorList>
    </citation>
    <scope>IDENTIFICATION</scope>
    <source>
        <strain evidence="7">breed Abyssinian</strain>
    </source>
</reference>
<dbReference type="Gene3D" id="1.10.510.10">
    <property type="entry name" value="Transferase(Phosphotransferase) domain 1"/>
    <property type="match status" value="1"/>
</dbReference>
<dbReference type="Pfam" id="PF00069">
    <property type="entry name" value="Pkinase"/>
    <property type="match status" value="1"/>
</dbReference>
<evidence type="ECO:0000256" key="4">
    <source>
        <dbReference type="RuleBase" id="RU000304"/>
    </source>
</evidence>
<dbReference type="SUPFAM" id="SSF56112">
    <property type="entry name" value="Protein kinase-like (PK-like)"/>
    <property type="match status" value="1"/>
</dbReference>
<feature type="region of interest" description="Disordered" evidence="5">
    <location>
        <begin position="399"/>
        <end position="426"/>
    </location>
</feature>
<keyword evidence="1 3" id="KW-0547">Nucleotide-binding</keyword>
<feature type="domain" description="Protein kinase" evidence="6">
    <location>
        <begin position="120"/>
        <end position="377"/>
    </location>
</feature>
<feature type="compositionally biased region" description="Low complexity" evidence="5">
    <location>
        <begin position="403"/>
        <end position="417"/>
    </location>
</feature>
<sequence length="442" mass="49608">MAAGPSESNFPNKDPQWGFFPGRLWGRVALSRLCSAGLRINARWRLVLQAPLGSEVGMGCGVSTKVVPGPPLLPRVKQEGQGCANSRGVGPGPEAAAEAARRMQVARFRARFDPRVLARYDIKALIGTGNFSKVLRVEQKTTKKPFAIKVMETRVREGREACESELTILRRVSHRYIVQLVEIFEAQDRVYMVMELATGGELFDRLITQGSFTEQDAVRILQMVADGIRYLHALRITHRDLKPENLLYYHPGAESKILITDFGLAHSGNKSGDWTMRTLCGTPEYIAPEILLRKPYTSAVDMWALGVITYVLLSGVLPFDDENHTRLYRKILKGKYNYTGEPWPNISHLAKDFIDKLLILEASQRMSAGQALDHPWVITRAAGCSMKNLQRVISRNLMRKASPHSQSPESAQSSKSQSYHKSKQMWSMRNLKVEESPLSAFL</sequence>
<accession>A0ABI7XNH6</accession>
<evidence type="ECO:0000313" key="8">
    <source>
        <dbReference type="Proteomes" id="UP000823872"/>
    </source>
</evidence>
<keyword evidence="2 3" id="KW-0067">ATP-binding</keyword>
<dbReference type="InterPro" id="IPR008271">
    <property type="entry name" value="Ser/Thr_kinase_AS"/>
</dbReference>
<dbReference type="PROSITE" id="PS00107">
    <property type="entry name" value="PROTEIN_KINASE_ATP"/>
    <property type="match status" value="1"/>
</dbReference>
<evidence type="ECO:0000256" key="5">
    <source>
        <dbReference type="SAM" id="MobiDB-lite"/>
    </source>
</evidence>
<keyword evidence="4" id="KW-0723">Serine/threonine-protein kinase</keyword>
<organism evidence="7 8">
    <name type="scientific">Felis catus</name>
    <name type="common">Cat</name>
    <name type="synonym">Felis silvestris catus</name>
    <dbReference type="NCBI Taxonomy" id="9685"/>
    <lineage>
        <taxon>Eukaryota</taxon>
        <taxon>Metazoa</taxon>
        <taxon>Chordata</taxon>
        <taxon>Craniata</taxon>
        <taxon>Vertebrata</taxon>
        <taxon>Euteleostomi</taxon>
        <taxon>Mammalia</taxon>
        <taxon>Eutheria</taxon>
        <taxon>Laurasiatheria</taxon>
        <taxon>Carnivora</taxon>
        <taxon>Feliformia</taxon>
        <taxon>Felidae</taxon>
        <taxon>Felinae</taxon>
        <taxon>Felis</taxon>
    </lineage>
</organism>
<evidence type="ECO:0000256" key="3">
    <source>
        <dbReference type="PROSITE-ProRule" id="PRU10141"/>
    </source>
</evidence>
<keyword evidence="4" id="KW-0418">Kinase</keyword>
<dbReference type="PANTHER" id="PTHR24347">
    <property type="entry name" value="SERINE/THREONINE-PROTEIN KINASE"/>
    <property type="match status" value="1"/>
</dbReference>
<evidence type="ECO:0000256" key="1">
    <source>
        <dbReference type="ARBA" id="ARBA00022741"/>
    </source>
</evidence>
<proteinExistence type="inferred from homology"/>
<dbReference type="InterPro" id="IPR017441">
    <property type="entry name" value="Protein_kinase_ATP_BS"/>
</dbReference>
<keyword evidence="8" id="KW-1185">Reference proteome</keyword>
<gene>
    <name evidence="7" type="primary">PSKH2</name>
</gene>
<comment type="similarity">
    <text evidence="4">Belongs to the protein kinase superfamily.</text>
</comment>
<evidence type="ECO:0000259" key="6">
    <source>
        <dbReference type="PROSITE" id="PS50011"/>
    </source>
</evidence>
<dbReference type="Ensembl" id="ENSFCTT00005035188.1">
    <property type="protein sequence ID" value="ENSFCTP00005024105.1"/>
    <property type="gene ID" value="ENSFCTG00005012419.1"/>
</dbReference>